<proteinExistence type="predicted"/>
<keyword evidence="1" id="KW-1133">Transmembrane helix</keyword>
<evidence type="ECO:0000256" key="1">
    <source>
        <dbReference type="SAM" id="Phobius"/>
    </source>
</evidence>
<keyword evidence="3" id="KW-1185">Reference proteome</keyword>
<feature type="transmembrane region" description="Helical" evidence="1">
    <location>
        <begin position="90"/>
        <end position="107"/>
    </location>
</feature>
<evidence type="ECO:0000313" key="3">
    <source>
        <dbReference type="Proteomes" id="UP001301012"/>
    </source>
</evidence>
<feature type="transmembrane region" description="Helical" evidence="1">
    <location>
        <begin position="154"/>
        <end position="178"/>
    </location>
</feature>
<gene>
    <name evidence="2" type="ORF">QOZ84_03350</name>
</gene>
<dbReference type="RefSeq" id="WP_284131886.1">
    <property type="nucleotide sequence ID" value="NZ_JASKYM010000001.1"/>
</dbReference>
<sequence>MQKKIHTLRCENECDEEFENLLEEDLLDIEDFLQSYVVEKADESSVDETIDVLRSYMPKEASENSIKKISNIIKSRLELIRFNLSLVSKSYWIFSLLLILGGVAITIKSNENIYESILMVSPIPILLGLIELTKGKDENVWELELSYKYSLKELVLAKLVIIGVFSIVISILMSFILVGNYCEINMMKMISIWLIPMFITASVSLFIVSIYRNINSIGLCVGIWLIQANSISSKDIENLIATKEAVFLFILCILIVVMTMCLKLFYKRTINYIDYKNCDF</sequence>
<name>A0ABT7E6L7_9FIRM</name>
<evidence type="ECO:0000313" key="2">
    <source>
        <dbReference type="EMBL" id="MDK2562573.1"/>
    </source>
</evidence>
<reference evidence="2 3" key="1">
    <citation type="submission" date="2023-05" db="EMBL/GenBank/DDBJ databases">
        <title>Rombocin, a short stable natural nisin variant, displays selective antimicrobial activity against Listeria monocytogenes and employs dual mode of action to kill target bacterial strains.</title>
        <authorList>
            <person name="Wambui J."/>
            <person name="Stephan R."/>
            <person name="Kuipers O.P."/>
        </authorList>
    </citation>
    <scope>NUCLEOTIDE SEQUENCE [LARGE SCALE GENOMIC DNA]</scope>
    <source>
        <strain evidence="2 3">RC002</strain>
    </source>
</reference>
<dbReference type="EMBL" id="JASKYM010000001">
    <property type="protein sequence ID" value="MDK2562573.1"/>
    <property type="molecule type" value="Genomic_DNA"/>
</dbReference>
<accession>A0ABT7E6L7</accession>
<feature type="transmembrane region" description="Helical" evidence="1">
    <location>
        <begin position="190"/>
        <end position="210"/>
    </location>
</feature>
<keyword evidence="1" id="KW-0472">Membrane</keyword>
<feature type="transmembrane region" description="Helical" evidence="1">
    <location>
        <begin position="245"/>
        <end position="266"/>
    </location>
</feature>
<protein>
    <recommendedName>
        <fullName evidence="4">ABC-2 transporter permease</fullName>
    </recommendedName>
</protein>
<organism evidence="2 3">
    <name type="scientific">Romboutsia sedimentorum</name>
    <dbReference type="NCBI Taxonomy" id="1368474"/>
    <lineage>
        <taxon>Bacteria</taxon>
        <taxon>Bacillati</taxon>
        <taxon>Bacillota</taxon>
        <taxon>Clostridia</taxon>
        <taxon>Peptostreptococcales</taxon>
        <taxon>Peptostreptococcaceae</taxon>
        <taxon>Romboutsia</taxon>
    </lineage>
</organism>
<keyword evidence="1" id="KW-0812">Transmembrane</keyword>
<dbReference type="Proteomes" id="UP001301012">
    <property type="component" value="Unassembled WGS sequence"/>
</dbReference>
<comment type="caution">
    <text evidence="2">The sequence shown here is derived from an EMBL/GenBank/DDBJ whole genome shotgun (WGS) entry which is preliminary data.</text>
</comment>
<evidence type="ECO:0008006" key="4">
    <source>
        <dbReference type="Google" id="ProtNLM"/>
    </source>
</evidence>